<keyword evidence="2" id="KW-1185">Reference proteome</keyword>
<evidence type="ECO:0000313" key="2">
    <source>
        <dbReference type="Proteomes" id="UP001597502"/>
    </source>
</evidence>
<dbReference type="EMBL" id="JBHUNA010000018">
    <property type="protein sequence ID" value="MFD2761044.1"/>
    <property type="molecule type" value="Genomic_DNA"/>
</dbReference>
<reference evidence="2" key="1">
    <citation type="journal article" date="2019" name="Int. J. Syst. Evol. Microbiol.">
        <title>The Global Catalogue of Microorganisms (GCM) 10K type strain sequencing project: providing services to taxonomists for standard genome sequencing and annotation.</title>
        <authorList>
            <consortium name="The Broad Institute Genomics Platform"/>
            <consortium name="The Broad Institute Genome Sequencing Center for Infectious Disease"/>
            <person name="Wu L."/>
            <person name="Ma J."/>
        </authorList>
    </citation>
    <scope>NUCLEOTIDE SEQUENCE [LARGE SCALE GENOMIC DNA]</scope>
    <source>
        <strain evidence="2">TISTR 1535</strain>
    </source>
</reference>
<name>A0ABW5V935_9BACI</name>
<organism evidence="1 2">
    <name type="scientific">Lentibacillus juripiscarius</name>
    <dbReference type="NCBI Taxonomy" id="257446"/>
    <lineage>
        <taxon>Bacteria</taxon>
        <taxon>Bacillati</taxon>
        <taxon>Bacillota</taxon>
        <taxon>Bacilli</taxon>
        <taxon>Bacillales</taxon>
        <taxon>Bacillaceae</taxon>
        <taxon>Lentibacillus</taxon>
    </lineage>
</organism>
<dbReference type="Proteomes" id="UP001597502">
    <property type="component" value="Unassembled WGS sequence"/>
</dbReference>
<protein>
    <recommendedName>
        <fullName evidence="3">HicB family protein</fullName>
    </recommendedName>
</protein>
<accession>A0ABW5V935</accession>
<evidence type="ECO:0000313" key="1">
    <source>
        <dbReference type="EMBL" id="MFD2761044.1"/>
    </source>
</evidence>
<dbReference type="Pfam" id="PF12910">
    <property type="entry name" value="PHD_like"/>
    <property type="match status" value="1"/>
</dbReference>
<gene>
    <name evidence="1" type="ORF">ACFSUO_08685</name>
</gene>
<dbReference type="Gene3D" id="3.30.160.620">
    <property type="match status" value="1"/>
</dbReference>
<sequence>MLKEYRFSAARQNFTTVFDDVQNFIPSLIKARKQTETDGVILSRSMLAETLGQYTFDIDIRLENDGTYWAWIMPLNDYAMGDTEEECKRAAAETAREFAEDFMNEPYMFQAKNTRTLTPYALRILLCDTKEDIEQLLFGEEVA</sequence>
<evidence type="ECO:0008006" key="3">
    <source>
        <dbReference type="Google" id="ProtNLM"/>
    </source>
</evidence>
<comment type="caution">
    <text evidence="1">The sequence shown here is derived from an EMBL/GenBank/DDBJ whole genome shotgun (WGS) entry which is preliminary data.</text>
</comment>
<dbReference type="InterPro" id="IPR035424">
    <property type="entry name" value="Antitoxin_RelB"/>
</dbReference>
<proteinExistence type="predicted"/>
<dbReference type="RefSeq" id="WP_382393168.1">
    <property type="nucleotide sequence ID" value="NZ_JBHUNA010000018.1"/>
</dbReference>